<organism evidence="1 2">
    <name type="scientific">Grimontia kaedaensis</name>
    <dbReference type="NCBI Taxonomy" id="2872157"/>
    <lineage>
        <taxon>Bacteria</taxon>
        <taxon>Pseudomonadati</taxon>
        <taxon>Pseudomonadota</taxon>
        <taxon>Gammaproteobacteria</taxon>
        <taxon>Vibrionales</taxon>
        <taxon>Vibrionaceae</taxon>
        <taxon>Grimontia</taxon>
    </lineage>
</organism>
<accession>A0ABY4WXH9</accession>
<reference evidence="1" key="1">
    <citation type="submission" date="2021-08" db="EMBL/GenBank/DDBJ databases">
        <authorList>
            <person name="Sakaguchi M."/>
            <person name="Kikuchi T."/>
            <person name="Urbanczyk H."/>
        </authorList>
    </citation>
    <scope>NUCLEOTIDE SEQUENCE</scope>
    <source>
        <strain evidence="1">020920N</strain>
    </source>
</reference>
<dbReference type="Proteomes" id="UP001056255">
    <property type="component" value="Chromosome I"/>
</dbReference>
<name>A0ABY4WXH9_9GAMM</name>
<sequence length="195" mass="22305">MNDIIIAAIPIVGVLIAFVLGERKSGREQKKYKESLWLELEDIRESLESILDSLLDEFRHPVRNSRVKPLGIDWGYLNDLQKGLGADIPFPIRKALKEIKLHDKVVKSVINKKNDNAKQLENGKVLVNSQLSARAILETSKFLYVILKLLEVRDNYKLGTGLDVQDVMRSLFNTIDQHREISDAEIERIYNSAPR</sequence>
<gene>
    <name evidence="1" type="ORF">K6Q96_06725</name>
</gene>
<protein>
    <submittedName>
        <fullName evidence="1">Uncharacterized protein</fullName>
    </submittedName>
</protein>
<dbReference type="RefSeq" id="WP_251878894.1">
    <property type="nucleotide sequence ID" value="NZ_CP082275.1"/>
</dbReference>
<evidence type="ECO:0000313" key="1">
    <source>
        <dbReference type="EMBL" id="USH03681.1"/>
    </source>
</evidence>
<evidence type="ECO:0000313" key="2">
    <source>
        <dbReference type="Proteomes" id="UP001056255"/>
    </source>
</evidence>
<dbReference type="EMBL" id="CP082275">
    <property type="protein sequence ID" value="USH03681.1"/>
    <property type="molecule type" value="Genomic_DNA"/>
</dbReference>
<keyword evidence="2" id="KW-1185">Reference proteome</keyword>
<proteinExistence type="predicted"/>